<feature type="coiled-coil region" evidence="1">
    <location>
        <begin position="25"/>
        <end position="52"/>
    </location>
</feature>
<dbReference type="PANTHER" id="PTHR10290">
    <property type="entry name" value="DNA TOPOISOMERASE I"/>
    <property type="match status" value="1"/>
</dbReference>
<evidence type="ECO:0000256" key="1">
    <source>
        <dbReference type="SAM" id="Coils"/>
    </source>
</evidence>
<dbReference type="GO" id="GO:0003677">
    <property type="term" value="F:DNA binding"/>
    <property type="evidence" value="ECO:0007669"/>
    <property type="project" value="InterPro"/>
</dbReference>
<dbReference type="GO" id="GO:0006260">
    <property type="term" value="P:DNA replication"/>
    <property type="evidence" value="ECO:0007669"/>
    <property type="project" value="TreeGrafter"/>
</dbReference>
<dbReference type="STRING" id="400682.A0A1X7SIN8"/>
<dbReference type="GO" id="GO:0003917">
    <property type="term" value="F:DNA topoisomerase type I (single strand cut, ATP-independent) activity"/>
    <property type="evidence" value="ECO:0007669"/>
    <property type="project" value="InterPro"/>
</dbReference>
<evidence type="ECO:0000259" key="3">
    <source>
        <dbReference type="Pfam" id="PF02919"/>
    </source>
</evidence>
<proteinExistence type="predicted"/>
<dbReference type="Gene3D" id="1.10.10.41">
    <property type="entry name" value="Yeast DNA topoisomerase - domain 1"/>
    <property type="match status" value="1"/>
</dbReference>
<dbReference type="GO" id="GO:0005694">
    <property type="term" value="C:chromosome"/>
    <property type="evidence" value="ECO:0007669"/>
    <property type="project" value="InterPro"/>
</dbReference>
<feature type="region of interest" description="Disordered" evidence="2">
    <location>
        <begin position="67"/>
        <end position="91"/>
    </location>
</feature>
<dbReference type="InterPro" id="IPR013034">
    <property type="entry name" value="DNA_topo_DNA_db_N_dom1"/>
</dbReference>
<dbReference type="GO" id="GO:0007059">
    <property type="term" value="P:chromosome segregation"/>
    <property type="evidence" value="ECO:0007669"/>
    <property type="project" value="TreeGrafter"/>
</dbReference>
<feature type="domain" description="DNA topoisomerase I DNA binding eukaryotic-type" evidence="3">
    <location>
        <begin position="4"/>
        <end position="126"/>
    </location>
</feature>
<dbReference type="SUPFAM" id="SSF56741">
    <property type="entry name" value="Eukaryotic DNA topoisomerase I, N-terminal DNA-binding fragment"/>
    <property type="match status" value="1"/>
</dbReference>
<protein>
    <recommendedName>
        <fullName evidence="3">DNA topoisomerase I DNA binding eukaryotic-type domain-containing protein</fullName>
    </recommendedName>
</protein>
<sequence>MTSEEAATIKDFTRCNFKEIHQYFLRKSEEKKQMTKEEKKKIKEANDAITEEYGWAIMDGHKEKIGNFKTEPPGLFRGRGDHPKQGKIKRRVQPEDVTINIGKKAPVPPAPEGHKWKSVQHDNKIHIVVLMLCRKFELIPT</sequence>
<keyword evidence="1" id="KW-0175">Coiled coil</keyword>
<reference evidence="4" key="1">
    <citation type="submission" date="2017-05" db="UniProtKB">
        <authorList>
            <consortium name="EnsemblMetazoa"/>
        </authorList>
    </citation>
    <scope>IDENTIFICATION</scope>
</reference>
<dbReference type="InParanoid" id="A0A1X7SIN8"/>
<dbReference type="InterPro" id="IPR036202">
    <property type="entry name" value="TopoI_DNA-bd_euk_N_sf"/>
</dbReference>
<dbReference type="PANTHER" id="PTHR10290:SF3">
    <property type="entry name" value="DNA TOPOISOMERASE 1"/>
    <property type="match status" value="1"/>
</dbReference>
<dbReference type="GO" id="GO:0005730">
    <property type="term" value="C:nucleolus"/>
    <property type="evidence" value="ECO:0007669"/>
    <property type="project" value="TreeGrafter"/>
</dbReference>
<organism evidence="4">
    <name type="scientific">Amphimedon queenslandica</name>
    <name type="common">Sponge</name>
    <dbReference type="NCBI Taxonomy" id="400682"/>
    <lineage>
        <taxon>Eukaryota</taxon>
        <taxon>Metazoa</taxon>
        <taxon>Porifera</taxon>
        <taxon>Demospongiae</taxon>
        <taxon>Heteroscleromorpha</taxon>
        <taxon>Haplosclerida</taxon>
        <taxon>Niphatidae</taxon>
        <taxon>Amphimedon</taxon>
    </lineage>
</organism>
<dbReference type="Gene3D" id="2.170.11.10">
    <property type="entry name" value="DNA Topoisomerase I, domain 2"/>
    <property type="match status" value="1"/>
</dbReference>
<accession>A0A1X7SIN8</accession>
<dbReference type="Pfam" id="PF02919">
    <property type="entry name" value="Topoisom_I_N"/>
    <property type="match status" value="1"/>
</dbReference>
<dbReference type="InterPro" id="IPR008336">
    <property type="entry name" value="TopoI_DNA-bd_euk"/>
</dbReference>
<dbReference type="InterPro" id="IPR051062">
    <property type="entry name" value="Topoisomerase_IB"/>
</dbReference>
<dbReference type="InterPro" id="IPR013030">
    <property type="entry name" value="DNA_topo_DNA_db_N_dom2"/>
</dbReference>
<evidence type="ECO:0000256" key="2">
    <source>
        <dbReference type="SAM" id="MobiDB-lite"/>
    </source>
</evidence>
<evidence type="ECO:0000313" key="4">
    <source>
        <dbReference type="EnsemblMetazoa" id="Aqu2.1.01933_001"/>
    </source>
</evidence>
<name>A0A1X7SIN8_AMPQE</name>
<dbReference type="OrthoDB" id="47179at2759"/>
<dbReference type="GO" id="GO:0006265">
    <property type="term" value="P:DNA topological change"/>
    <property type="evidence" value="ECO:0007669"/>
    <property type="project" value="InterPro"/>
</dbReference>
<dbReference type="EnsemblMetazoa" id="Aqu2.1.01933_001">
    <property type="protein sequence ID" value="Aqu2.1.01933_001"/>
    <property type="gene ID" value="Aqu2.1.01933"/>
</dbReference>
<dbReference type="eggNOG" id="KOG0981">
    <property type="taxonomic scope" value="Eukaryota"/>
</dbReference>
<dbReference type="AlphaFoldDB" id="A0A1X7SIN8"/>